<evidence type="ECO:0000256" key="1">
    <source>
        <dbReference type="SAM" id="MobiDB-lite"/>
    </source>
</evidence>
<dbReference type="KEGG" id="pden:F1C79_08630"/>
<protein>
    <submittedName>
        <fullName evidence="2">DUF2934 domain-containing protein</fullName>
    </submittedName>
</protein>
<keyword evidence="3" id="KW-1185">Reference proteome</keyword>
<evidence type="ECO:0000313" key="2">
    <source>
        <dbReference type="EMBL" id="QEY71687.1"/>
    </source>
</evidence>
<proteinExistence type="predicted"/>
<dbReference type="RefSeq" id="WP_081519924.1">
    <property type="nucleotide sequence ID" value="NZ_CP043626.1"/>
</dbReference>
<gene>
    <name evidence="2" type="ORF">F1C79_08630</name>
</gene>
<name>A0A9X7MY04_PSEDE</name>
<evidence type="ECO:0000313" key="3">
    <source>
        <dbReference type="Proteomes" id="UP000326659"/>
    </source>
</evidence>
<dbReference type="Proteomes" id="UP000326659">
    <property type="component" value="Chromosome"/>
</dbReference>
<dbReference type="EMBL" id="CP043626">
    <property type="protein sequence ID" value="QEY71687.1"/>
    <property type="molecule type" value="Genomic_DNA"/>
</dbReference>
<dbReference type="AlphaFoldDB" id="A0A9X7MY04"/>
<sequence>MNQHRNDQDREAQIRQKAYDLWVAEGKPSGQAARHWQMAEEHLGRSLPVERAQELDYKGKRNPRREA</sequence>
<feature type="region of interest" description="Disordered" evidence="1">
    <location>
        <begin position="44"/>
        <end position="67"/>
    </location>
</feature>
<organism evidence="2 3">
    <name type="scientific">Pseudomonas denitrificans</name>
    <dbReference type="NCBI Taxonomy" id="43306"/>
    <lineage>
        <taxon>Bacteria</taxon>
        <taxon>Pseudomonadati</taxon>
        <taxon>Pseudomonadota</taxon>
        <taxon>Gammaproteobacteria</taxon>
        <taxon>Pseudomonadales</taxon>
        <taxon>Pseudomonadaceae</taxon>
        <taxon>Halopseudomonas</taxon>
    </lineage>
</organism>
<reference evidence="2 3" key="1">
    <citation type="submission" date="2019-09" db="EMBL/GenBank/DDBJ databases">
        <title>Prosopis cineraria nodule microbiome.</title>
        <authorList>
            <person name="Chaluvadi S.R."/>
            <person name="Ali R."/>
            <person name="Wang X."/>
        </authorList>
    </citation>
    <scope>NUCLEOTIDE SEQUENCE [LARGE SCALE GENOMIC DNA]</scope>
    <source>
        <strain evidence="2 3">BG1</strain>
    </source>
</reference>
<feature type="compositionally biased region" description="Basic and acidic residues" evidence="1">
    <location>
        <begin position="51"/>
        <end position="67"/>
    </location>
</feature>
<dbReference type="Pfam" id="PF11154">
    <property type="entry name" value="DUF2934"/>
    <property type="match status" value="1"/>
</dbReference>
<dbReference type="OrthoDB" id="9811127at2"/>
<dbReference type="InterPro" id="IPR021327">
    <property type="entry name" value="DUF2934"/>
</dbReference>
<accession>A0A9X7MY04</accession>